<gene>
    <name evidence="1" type="ORF">Tci_891375</name>
</gene>
<protein>
    <submittedName>
        <fullName evidence="1">Uncharacterized protein</fullName>
    </submittedName>
</protein>
<accession>A0A699UDH1</accession>
<reference evidence="1" key="1">
    <citation type="journal article" date="2019" name="Sci. Rep.">
        <title>Draft genome of Tanacetum cinerariifolium, the natural source of mosquito coil.</title>
        <authorList>
            <person name="Yamashiro T."/>
            <person name="Shiraishi A."/>
            <person name="Satake H."/>
            <person name="Nakayama K."/>
        </authorList>
    </citation>
    <scope>NUCLEOTIDE SEQUENCE</scope>
</reference>
<dbReference type="EMBL" id="BKCJ011314367">
    <property type="protein sequence ID" value="GFD19406.1"/>
    <property type="molecule type" value="Genomic_DNA"/>
</dbReference>
<feature type="non-terminal residue" evidence="1">
    <location>
        <position position="1"/>
    </location>
</feature>
<sequence>YYELSAAEAIQADCDVKATNIILQGIPLEVYALVSTHKYHPPPQYGSQAPSSSNLLISYPPNDIQSSVNHNVYMASSSIPQMEYAPTVH</sequence>
<name>A0A699UDH1_TANCI</name>
<proteinExistence type="predicted"/>
<evidence type="ECO:0000313" key="1">
    <source>
        <dbReference type="EMBL" id="GFD19406.1"/>
    </source>
</evidence>
<dbReference type="AlphaFoldDB" id="A0A699UDH1"/>
<comment type="caution">
    <text evidence="1">The sequence shown here is derived from an EMBL/GenBank/DDBJ whole genome shotgun (WGS) entry which is preliminary data.</text>
</comment>
<organism evidence="1">
    <name type="scientific">Tanacetum cinerariifolium</name>
    <name type="common">Dalmatian daisy</name>
    <name type="synonym">Chrysanthemum cinerariifolium</name>
    <dbReference type="NCBI Taxonomy" id="118510"/>
    <lineage>
        <taxon>Eukaryota</taxon>
        <taxon>Viridiplantae</taxon>
        <taxon>Streptophyta</taxon>
        <taxon>Embryophyta</taxon>
        <taxon>Tracheophyta</taxon>
        <taxon>Spermatophyta</taxon>
        <taxon>Magnoliopsida</taxon>
        <taxon>eudicotyledons</taxon>
        <taxon>Gunneridae</taxon>
        <taxon>Pentapetalae</taxon>
        <taxon>asterids</taxon>
        <taxon>campanulids</taxon>
        <taxon>Asterales</taxon>
        <taxon>Asteraceae</taxon>
        <taxon>Asteroideae</taxon>
        <taxon>Anthemideae</taxon>
        <taxon>Anthemidinae</taxon>
        <taxon>Tanacetum</taxon>
    </lineage>
</organism>